<keyword evidence="2" id="KW-0472">Membrane</keyword>
<proteinExistence type="predicted"/>
<evidence type="ECO:0000256" key="2">
    <source>
        <dbReference type="SAM" id="Phobius"/>
    </source>
</evidence>
<feature type="region of interest" description="Disordered" evidence="1">
    <location>
        <begin position="212"/>
        <end position="254"/>
    </location>
</feature>
<dbReference type="RefSeq" id="XP_027201389.1">
    <property type="nucleotide sequence ID" value="XM_027345588.1"/>
</dbReference>
<sequence>MINRFVLDRQQLFLISTTINHRWKIMMLLFHHLPSLSLSFVKRILIQIILIIIIILSLQIPQISAVGGRGVAISSKGNRGKPIGAKPVDSDEDSGTLTVILVVILPVAQMFAVLLIIIFVRWFYRCFCSLFQSSSLCCNQCCCCSGGDQSKSKSKSKIKKDSNSTLKQPNRKNNRISDRSSSSTATTTTTIPMVRINQQQYSCYVPEPVINIDNRKNPHNNQRHQHNHHYHQDNNDNQCSSSISSSNRSNRSRLVNNPIIIANSACMNTMPKTTNPSTNRMMMSHHHNYYPQFSQSNHHQQRSSLESTMMMNVNQNPNSNPITNYDDDDCKHDNHDYSITITDDNDNVSNLEEDYSDMIEIDDNDLVDRNRKSTLFNQQQQQYNPYQSTIKSKFPAQISSTTKKSSLCSIQNHHSNHSTKCLHTY</sequence>
<reference evidence="4" key="1">
    <citation type="submission" date="2025-08" db="UniProtKB">
        <authorList>
            <consortium name="RefSeq"/>
        </authorList>
    </citation>
    <scope>IDENTIFICATION</scope>
    <source>
        <strain evidence="4">Airmid</strain>
    </source>
</reference>
<keyword evidence="2" id="KW-0812">Transmembrane</keyword>
<accession>A0A6P6Y9Y4</accession>
<dbReference type="OrthoDB" id="10679730at2759"/>
<feature type="compositionally biased region" description="Low complexity" evidence="1">
    <location>
        <begin position="180"/>
        <end position="190"/>
    </location>
</feature>
<evidence type="ECO:0000256" key="1">
    <source>
        <dbReference type="SAM" id="MobiDB-lite"/>
    </source>
</evidence>
<name>A0A6P6Y9Y4_DERPT</name>
<dbReference type="KEGG" id="dpte:113795409"/>
<evidence type="ECO:0000313" key="3">
    <source>
        <dbReference type="Proteomes" id="UP000515146"/>
    </source>
</evidence>
<keyword evidence="3" id="KW-1185">Reference proteome</keyword>
<gene>
    <name evidence="4" type="primary">LOC113795409</name>
</gene>
<feature type="transmembrane region" description="Helical" evidence="2">
    <location>
        <begin position="44"/>
        <end position="66"/>
    </location>
</feature>
<feature type="transmembrane region" description="Helical" evidence="2">
    <location>
        <begin position="99"/>
        <end position="124"/>
    </location>
</feature>
<feature type="compositionally biased region" description="Basic residues" evidence="1">
    <location>
        <begin position="217"/>
        <end position="229"/>
    </location>
</feature>
<dbReference type="AlphaFoldDB" id="A0A6P6Y9Y4"/>
<protein>
    <submittedName>
        <fullName evidence="4">GATA zinc finger domain-containing protein 14-like</fullName>
    </submittedName>
</protein>
<evidence type="ECO:0000313" key="4">
    <source>
        <dbReference type="RefSeq" id="XP_027201389.1"/>
    </source>
</evidence>
<feature type="region of interest" description="Disordered" evidence="1">
    <location>
        <begin position="146"/>
        <end position="191"/>
    </location>
</feature>
<dbReference type="Proteomes" id="UP000515146">
    <property type="component" value="Unplaced"/>
</dbReference>
<dbReference type="InParanoid" id="A0A6P6Y9Y4"/>
<feature type="compositionally biased region" description="Low complexity" evidence="1">
    <location>
        <begin position="235"/>
        <end position="254"/>
    </location>
</feature>
<organism evidence="3 4">
    <name type="scientific">Dermatophagoides pteronyssinus</name>
    <name type="common">European house dust mite</name>
    <dbReference type="NCBI Taxonomy" id="6956"/>
    <lineage>
        <taxon>Eukaryota</taxon>
        <taxon>Metazoa</taxon>
        <taxon>Ecdysozoa</taxon>
        <taxon>Arthropoda</taxon>
        <taxon>Chelicerata</taxon>
        <taxon>Arachnida</taxon>
        <taxon>Acari</taxon>
        <taxon>Acariformes</taxon>
        <taxon>Sarcoptiformes</taxon>
        <taxon>Astigmata</taxon>
        <taxon>Psoroptidia</taxon>
        <taxon>Analgoidea</taxon>
        <taxon>Pyroglyphidae</taxon>
        <taxon>Dermatophagoidinae</taxon>
        <taxon>Dermatophagoides</taxon>
    </lineage>
</organism>
<keyword evidence="2" id="KW-1133">Transmembrane helix</keyword>